<dbReference type="InterPro" id="IPR058649">
    <property type="entry name" value="CzcB_C"/>
</dbReference>
<dbReference type="InterPro" id="IPR006143">
    <property type="entry name" value="RND_pump_MFP"/>
</dbReference>
<dbReference type="Pfam" id="PF25975">
    <property type="entry name" value="CzcB_C"/>
    <property type="match status" value="1"/>
</dbReference>
<keyword evidence="2" id="KW-0813">Transport</keyword>
<dbReference type="GO" id="GO:0015679">
    <property type="term" value="P:plasma membrane copper ion transport"/>
    <property type="evidence" value="ECO:0007669"/>
    <property type="project" value="TreeGrafter"/>
</dbReference>
<dbReference type="Pfam" id="PF25973">
    <property type="entry name" value="BSH_CzcB"/>
    <property type="match status" value="1"/>
</dbReference>
<dbReference type="GO" id="GO:0046914">
    <property type="term" value="F:transition metal ion binding"/>
    <property type="evidence" value="ECO:0007669"/>
    <property type="project" value="TreeGrafter"/>
</dbReference>
<comment type="similarity">
    <text evidence="1">Belongs to the membrane fusion protein (MFP) (TC 8.A.1) family.</text>
</comment>
<keyword evidence="4" id="KW-0812">Transmembrane</keyword>
<feature type="domain" description="CzcB-like C-terminal circularly permuted SH3-like" evidence="8">
    <location>
        <begin position="367"/>
        <end position="427"/>
    </location>
</feature>
<evidence type="ECO:0000259" key="7">
    <source>
        <dbReference type="Pfam" id="PF25973"/>
    </source>
</evidence>
<dbReference type="InterPro" id="IPR051909">
    <property type="entry name" value="MFP_Cation_Efflux"/>
</dbReference>
<dbReference type="Proteomes" id="UP000196138">
    <property type="component" value="Chromosome"/>
</dbReference>
<feature type="domain" description="CzcB-like alpha-helical hairpin" evidence="5">
    <location>
        <begin position="178"/>
        <end position="236"/>
    </location>
</feature>
<dbReference type="InterPro" id="IPR058792">
    <property type="entry name" value="Beta-barrel_RND_2"/>
</dbReference>
<dbReference type="RefSeq" id="WP_087277982.1">
    <property type="nucleotide sequence ID" value="NZ_CP021455.1"/>
</dbReference>
<evidence type="ECO:0000259" key="6">
    <source>
        <dbReference type="Pfam" id="PF25954"/>
    </source>
</evidence>
<feature type="transmembrane region" description="Helical" evidence="4">
    <location>
        <begin position="12"/>
        <end position="35"/>
    </location>
</feature>
<evidence type="ECO:0000256" key="2">
    <source>
        <dbReference type="ARBA" id="ARBA00022448"/>
    </source>
</evidence>
<keyword evidence="4" id="KW-0472">Membrane</keyword>
<dbReference type="InterPro" id="IPR058647">
    <property type="entry name" value="BSH_CzcB-like"/>
</dbReference>
<reference evidence="9 10" key="1">
    <citation type="submission" date="2017-05" db="EMBL/GenBank/DDBJ databases">
        <authorList>
            <person name="Song R."/>
            <person name="Chenine A.L."/>
            <person name="Ruprecht R.M."/>
        </authorList>
    </citation>
    <scope>NUCLEOTIDE SEQUENCE [LARGE SCALE GENOMIC DNA]</scope>
    <source>
        <strain evidence="9 10">DSM 26136</strain>
    </source>
</reference>
<keyword evidence="4" id="KW-1133">Transmembrane helix</keyword>
<feature type="domain" description="CusB-like beta-barrel" evidence="6">
    <location>
        <begin position="285"/>
        <end position="360"/>
    </location>
</feature>
<dbReference type="Gene3D" id="2.40.420.20">
    <property type="match status" value="1"/>
</dbReference>
<feature type="region of interest" description="Disordered" evidence="3">
    <location>
        <begin position="40"/>
        <end position="98"/>
    </location>
</feature>
<dbReference type="GO" id="GO:0030288">
    <property type="term" value="C:outer membrane-bounded periplasmic space"/>
    <property type="evidence" value="ECO:0007669"/>
    <property type="project" value="TreeGrafter"/>
</dbReference>
<dbReference type="OrthoDB" id="9768185at2"/>
<dbReference type="NCBIfam" id="TIGR01730">
    <property type="entry name" value="RND_mfp"/>
    <property type="match status" value="1"/>
</dbReference>
<dbReference type="SUPFAM" id="SSF111369">
    <property type="entry name" value="HlyD-like secretion proteins"/>
    <property type="match status" value="1"/>
</dbReference>
<dbReference type="Gene3D" id="2.40.50.100">
    <property type="match status" value="1"/>
</dbReference>
<evidence type="ECO:0000259" key="8">
    <source>
        <dbReference type="Pfam" id="PF25975"/>
    </source>
</evidence>
<dbReference type="EMBL" id="CP021455">
    <property type="protein sequence ID" value="ARU04098.1"/>
    <property type="molecule type" value="Genomic_DNA"/>
</dbReference>
<name>A0A1Y0EL04_9BURK</name>
<dbReference type="PANTHER" id="PTHR30097">
    <property type="entry name" value="CATION EFFLUX SYSTEM PROTEIN CUSB"/>
    <property type="match status" value="1"/>
</dbReference>
<dbReference type="FunFam" id="2.40.30.170:FF:000010">
    <property type="entry name" value="Efflux RND transporter periplasmic adaptor subunit"/>
    <property type="match status" value="1"/>
</dbReference>
<evidence type="ECO:0000259" key="5">
    <source>
        <dbReference type="Pfam" id="PF25893"/>
    </source>
</evidence>
<feature type="compositionally biased region" description="Low complexity" evidence="3">
    <location>
        <begin position="87"/>
        <end position="96"/>
    </location>
</feature>
<dbReference type="AlphaFoldDB" id="A0A1Y0EL04"/>
<keyword evidence="10" id="KW-1185">Reference proteome</keyword>
<gene>
    <name evidence="9" type="ORF">CCO03_04880</name>
</gene>
<dbReference type="InterPro" id="IPR058648">
    <property type="entry name" value="HH_CzcB-like"/>
</dbReference>
<evidence type="ECO:0000256" key="4">
    <source>
        <dbReference type="SAM" id="Phobius"/>
    </source>
</evidence>
<dbReference type="KEGG" id="cser:CCO03_04880"/>
<feature type="domain" description="CzcB-like barrel-sandwich hybrid" evidence="7">
    <location>
        <begin position="139"/>
        <end position="282"/>
    </location>
</feature>
<organism evidence="9 10">
    <name type="scientific">Comamonas serinivorans</name>
    <dbReference type="NCBI Taxonomy" id="1082851"/>
    <lineage>
        <taxon>Bacteria</taxon>
        <taxon>Pseudomonadati</taxon>
        <taxon>Pseudomonadota</taxon>
        <taxon>Betaproteobacteria</taxon>
        <taxon>Burkholderiales</taxon>
        <taxon>Comamonadaceae</taxon>
        <taxon>Comamonas</taxon>
    </lineage>
</organism>
<feature type="compositionally biased region" description="Basic and acidic residues" evidence="3">
    <location>
        <begin position="68"/>
        <end position="86"/>
    </location>
</feature>
<evidence type="ECO:0000313" key="9">
    <source>
        <dbReference type="EMBL" id="ARU04098.1"/>
    </source>
</evidence>
<sequence length="439" mass="46328">MNRLFVSTQRGLARAHLLMIVALLIVGAVTALLILRPASGPSGADDHGHGHGHGKAGHAKGDATASRAGHDEHSDDDHREHGDEAQPAKPSPAAAPEQEVVAMTDAQIQVAGIEIARSAPAPLQTVLTFPGEIKFNEDRSAHIVPRTPGVVEAVHVELGQPVRKGQVLAEIASTTVSDLRAELQAASQRTALARSTYERERQLWQEQISPEQDMQQALQALREAEIGVANARQKLLTLGAAATGAGGGRVALRAPFEGIVVDKHLTLGEAVQESTNAFTVADLSTVWAQLNVPARELEQVRVGELATVRSGASGATAQGRIAYVGVLIGEQTRTAPARVTLPNPQNAWRPGLFVNVEVATGHSQAPVTVSEAAIQTLDGKQVVYLRVPGGFRAQPVELGRRSQGRVEIVQGMVADQAHAAQGSFTVKAEQGKAEASHTH</sequence>
<dbReference type="GO" id="GO:0060003">
    <property type="term" value="P:copper ion export"/>
    <property type="evidence" value="ECO:0007669"/>
    <property type="project" value="TreeGrafter"/>
</dbReference>
<dbReference type="GO" id="GO:0016020">
    <property type="term" value="C:membrane"/>
    <property type="evidence" value="ECO:0007669"/>
    <property type="project" value="InterPro"/>
</dbReference>
<proteinExistence type="inferred from homology"/>
<dbReference type="Pfam" id="PF25954">
    <property type="entry name" value="Beta-barrel_RND_2"/>
    <property type="match status" value="1"/>
</dbReference>
<protein>
    <submittedName>
        <fullName evidence="9">Uncharacterized protein</fullName>
    </submittedName>
</protein>
<accession>A0A1Y0EL04</accession>
<evidence type="ECO:0000256" key="3">
    <source>
        <dbReference type="SAM" id="MobiDB-lite"/>
    </source>
</evidence>
<dbReference type="GO" id="GO:0022857">
    <property type="term" value="F:transmembrane transporter activity"/>
    <property type="evidence" value="ECO:0007669"/>
    <property type="project" value="InterPro"/>
</dbReference>
<dbReference type="PANTHER" id="PTHR30097:SF4">
    <property type="entry name" value="SLR6042 PROTEIN"/>
    <property type="match status" value="1"/>
</dbReference>
<evidence type="ECO:0000256" key="1">
    <source>
        <dbReference type="ARBA" id="ARBA00009477"/>
    </source>
</evidence>
<dbReference type="Gene3D" id="2.40.30.170">
    <property type="match status" value="1"/>
</dbReference>
<dbReference type="Pfam" id="PF25893">
    <property type="entry name" value="HH_CzcB"/>
    <property type="match status" value="1"/>
</dbReference>
<evidence type="ECO:0000313" key="10">
    <source>
        <dbReference type="Proteomes" id="UP000196138"/>
    </source>
</evidence>